<dbReference type="AlphaFoldDB" id="A0A2T3B3B4"/>
<dbReference type="EMBL" id="KZ679010">
    <property type="protein sequence ID" value="PSS20115.1"/>
    <property type="molecule type" value="Genomic_DNA"/>
</dbReference>
<evidence type="ECO:0000313" key="3">
    <source>
        <dbReference type="Proteomes" id="UP000241818"/>
    </source>
</evidence>
<dbReference type="InParanoid" id="A0A2T3B3B4"/>
<evidence type="ECO:0000256" key="1">
    <source>
        <dbReference type="SAM" id="MobiDB-lite"/>
    </source>
</evidence>
<sequence>MKPLLPGLKMERSSQGSSSLPAPAAQTLAVTIELVGDASTTGRDLHQQRELVTGAVYPSGRKNGRVFELSKDGSVAVPGGRLRHSPWNARHAAQRSITILQETA</sequence>
<name>A0A2T3B3B4_AMORE</name>
<evidence type="ECO:0000313" key="2">
    <source>
        <dbReference type="EMBL" id="PSS20115.1"/>
    </source>
</evidence>
<dbReference type="RefSeq" id="XP_024721385.1">
    <property type="nucleotide sequence ID" value="XM_024863837.1"/>
</dbReference>
<reference evidence="2 3" key="1">
    <citation type="journal article" date="2018" name="New Phytol.">
        <title>Comparative genomics and transcriptomics depict ericoid mycorrhizal fungi as versatile saprotrophs and plant mutualists.</title>
        <authorList>
            <person name="Martino E."/>
            <person name="Morin E."/>
            <person name="Grelet G.A."/>
            <person name="Kuo A."/>
            <person name="Kohler A."/>
            <person name="Daghino S."/>
            <person name="Barry K.W."/>
            <person name="Cichocki N."/>
            <person name="Clum A."/>
            <person name="Dockter R.B."/>
            <person name="Hainaut M."/>
            <person name="Kuo R.C."/>
            <person name="LaButti K."/>
            <person name="Lindahl B.D."/>
            <person name="Lindquist E.A."/>
            <person name="Lipzen A."/>
            <person name="Khouja H.R."/>
            <person name="Magnuson J."/>
            <person name="Murat C."/>
            <person name="Ohm R.A."/>
            <person name="Singer S.W."/>
            <person name="Spatafora J.W."/>
            <person name="Wang M."/>
            <person name="Veneault-Fourrey C."/>
            <person name="Henrissat B."/>
            <person name="Grigoriev I.V."/>
            <person name="Martin F.M."/>
            <person name="Perotto S."/>
        </authorList>
    </citation>
    <scope>NUCLEOTIDE SEQUENCE [LARGE SCALE GENOMIC DNA]</scope>
    <source>
        <strain evidence="2 3">ATCC 22711</strain>
    </source>
</reference>
<gene>
    <name evidence="2" type="ORF">M430DRAFT_18292</name>
</gene>
<dbReference type="GeneID" id="36571918"/>
<feature type="region of interest" description="Disordered" evidence="1">
    <location>
        <begin position="1"/>
        <end position="23"/>
    </location>
</feature>
<proteinExistence type="predicted"/>
<keyword evidence="3" id="KW-1185">Reference proteome</keyword>
<accession>A0A2T3B3B4</accession>
<dbReference type="Proteomes" id="UP000241818">
    <property type="component" value="Unassembled WGS sequence"/>
</dbReference>
<organism evidence="2 3">
    <name type="scientific">Amorphotheca resinae ATCC 22711</name>
    <dbReference type="NCBI Taxonomy" id="857342"/>
    <lineage>
        <taxon>Eukaryota</taxon>
        <taxon>Fungi</taxon>
        <taxon>Dikarya</taxon>
        <taxon>Ascomycota</taxon>
        <taxon>Pezizomycotina</taxon>
        <taxon>Leotiomycetes</taxon>
        <taxon>Helotiales</taxon>
        <taxon>Amorphothecaceae</taxon>
        <taxon>Amorphotheca</taxon>
    </lineage>
</organism>
<protein>
    <submittedName>
        <fullName evidence="2">Uncharacterized protein</fullName>
    </submittedName>
</protein>